<evidence type="ECO:0000313" key="3">
    <source>
        <dbReference type="Proteomes" id="UP000308181"/>
    </source>
</evidence>
<feature type="domain" description="SGNH hydrolase-type esterase" evidence="1">
    <location>
        <begin position="45"/>
        <end position="224"/>
    </location>
</feature>
<dbReference type="CDD" id="cd01832">
    <property type="entry name" value="SGNH_hydrolase_like_1"/>
    <property type="match status" value="1"/>
</dbReference>
<dbReference type="Gene3D" id="3.40.50.1110">
    <property type="entry name" value="SGNH hydrolase"/>
    <property type="match status" value="1"/>
</dbReference>
<keyword evidence="2" id="KW-0378">Hydrolase</keyword>
<dbReference type="PROSITE" id="PS51257">
    <property type="entry name" value="PROKAR_LIPOPROTEIN"/>
    <property type="match status" value="1"/>
</dbReference>
<dbReference type="OrthoDB" id="158267at2"/>
<keyword evidence="3" id="KW-1185">Reference proteome</keyword>
<accession>A0A4U1C998</accession>
<gene>
    <name evidence="2" type="ORF">FA046_04745</name>
</gene>
<dbReference type="EMBL" id="SWBP01000001">
    <property type="protein sequence ID" value="TKC00987.1"/>
    <property type="molecule type" value="Genomic_DNA"/>
</dbReference>
<organism evidence="2 3">
    <name type="scientific">Pedobacter cryophilus</name>
    <dbReference type="NCBI Taxonomy" id="2571271"/>
    <lineage>
        <taxon>Bacteria</taxon>
        <taxon>Pseudomonadati</taxon>
        <taxon>Bacteroidota</taxon>
        <taxon>Sphingobacteriia</taxon>
        <taxon>Sphingobacteriales</taxon>
        <taxon>Sphingobacteriaceae</taxon>
        <taxon>Pedobacter</taxon>
    </lineage>
</organism>
<dbReference type="SUPFAM" id="SSF52266">
    <property type="entry name" value="SGNH hydrolase"/>
    <property type="match status" value="1"/>
</dbReference>
<evidence type="ECO:0000259" key="1">
    <source>
        <dbReference type="Pfam" id="PF13472"/>
    </source>
</evidence>
<dbReference type="RefSeq" id="WP_136825192.1">
    <property type="nucleotide sequence ID" value="NZ_SWBP01000001.1"/>
</dbReference>
<name>A0A4U1C998_9SPHI</name>
<dbReference type="AlphaFoldDB" id="A0A4U1C998"/>
<protein>
    <submittedName>
        <fullName evidence="2">SGNH/GDSL hydrolase family protein</fullName>
    </submittedName>
</protein>
<dbReference type="InterPro" id="IPR036514">
    <property type="entry name" value="SGNH_hydro_sf"/>
</dbReference>
<evidence type="ECO:0000313" key="2">
    <source>
        <dbReference type="EMBL" id="TKC00987.1"/>
    </source>
</evidence>
<dbReference type="Proteomes" id="UP000308181">
    <property type="component" value="Unassembled WGS sequence"/>
</dbReference>
<sequence>MKSLLIVLLSATIGSGCAKKDNEAQNPNNATFKPISSVKTYTYLALGDSYTIGEAVMQNESFPYQLAQVLKTDSSAVEEPKIIAKTGWTTDELIQNIKATPLNPKYDFVTLLIGVNNQYRNYDIEIYRKEFAALLQTAINYAGGKPERVFVISIPDWGVTTFAKNSGRSITQIAKEIDAYNAINKEETGKMQANYLDITPISREAATNISLIASDGLHPSAQMYMRWVEKLKPLVALKLN</sequence>
<dbReference type="GO" id="GO:0016788">
    <property type="term" value="F:hydrolase activity, acting on ester bonds"/>
    <property type="evidence" value="ECO:0007669"/>
    <property type="project" value="UniProtKB-ARBA"/>
</dbReference>
<proteinExistence type="predicted"/>
<reference evidence="2 3" key="1">
    <citation type="submission" date="2019-04" db="EMBL/GenBank/DDBJ databases">
        <title>Pedobacter sp. AR-3-17 sp. nov., isolated from Arctic soil.</title>
        <authorList>
            <person name="Dahal R.H."/>
            <person name="Kim D.-U."/>
        </authorList>
    </citation>
    <scope>NUCLEOTIDE SEQUENCE [LARGE SCALE GENOMIC DNA]</scope>
    <source>
        <strain evidence="2 3">AR-3-17</strain>
    </source>
</reference>
<comment type="caution">
    <text evidence="2">The sequence shown here is derived from an EMBL/GenBank/DDBJ whole genome shotgun (WGS) entry which is preliminary data.</text>
</comment>
<dbReference type="InterPro" id="IPR013830">
    <property type="entry name" value="SGNH_hydro"/>
</dbReference>
<dbReference type="Pfam" id="PF13472">
    <property type="entry name" value="Lipase_GDSL_2"/>
    <property type="match status" value="1"/>
</dbReference>